<feature type="compositionally biased region" description="Low complexity" evidence="1">
    <location>
        <begin position="58"/>
        <end position="73"/>
    </location>
</feature>
<dbReference type="EMBL" id="GBHO01003289">
    <property type="protein sequence ID" value="JAG40315.1"/>
    <property type="molecule type" value="Transcribed_RNA"/>
</dbReference>
<dbReference type="EMBL" id="GBRD01017818">
    <property type="protein sequence ID" value="JAG48009.1"/>
    <property type="molecule type" value="Transcribed_RNA"/>
</dbReference>
<evidence type="ECO:0000256" key="1">
    <source>
        <dbReference type="SAM" id="MobiDB-lite"/>
    </source>
</evidence>
<gene>
    <name evidence="2" type="primary">SPHKAP</name>
    <name evidence="2" type="ORF">CM83_25185</name>
    <name evidence="4" type="ORF">g.34688</name>
</gene>
<reference evidence="2" key="1">
    <citation type="journal article" date="2014" name="PLoS ONE">
        <title>Transcriptome-Based Identification of ABC Transporters in the Western Tarnished Plant Bug Lygus hesperus.</title>
        <authorList>
            <person name="Hull J.J."/>
            <person name="Chaney K."/>
            <person name="Geib S.M."/>
            <person name="Fabrick J.A."/>
            <person name="Brent C.S."/>
            <person name="Walsh D."/>
            <person name="Lavine L.C."/>
        </authorList>
    </citation>
    <scope>NUCLEOTIDE SEQUENCE</scope>
</reference>
<evidence type="ECO:0000313" key="3">
    <source>
        <dbReference type="EMBL" id="JAG48009.1"/>
    </source>
</evidence>
<dbReference type="AlphaFoldDB" id="A0A0A9ZER1"/>
<sequence length="101" mass="11559">MGHQYRMSALSDELGMRRIFPIVLIRGIRVPRLDTLFNHQGVRPEEPDAADESDERPVSSGPSQVRRSSSRIAQSRRSRRNKRTLPSQPLRRSPRLNKGVS</sequence>
<dbReference type="GO" id="GO:0016301">
    <property type="term" value="F:kinase activity"/>
    <property type="evidence" value="ECO:0007669"/>
    <property type="project" value="UniProtKB-KW"/>
</dbReference>
<feature type="compositionally biased region" description="Basic residues" evidence="1">
    <location>
        <begin position="74"/>
        <end position="83"/>
    </location>
</feature>
<organism evidence="2">
    <name type="scientific">Lygus hesperus</name>
    <name type="common">Western plant bug</name>
    <dbReference type="NCBI Taxonomy" id="30085"/>
    <lineage>
        <taxon>Eukaryota</taxon>
        <taxon>Metazoa</taxon>
        <taxon>Ecdysozoa</taxon>
        <taxon>Arthropoda</taxon>
        <taxon>Hexapoda</taxon>
        <taxon>Insecta</taxon>
        <taxon>Pterygota</taxon>
        <taxon>Neoptera</taxon>
        <taxon>Paraneoptera</taxon>
        <taxon>Hemiptera</taxon>
        <taxon>Heteroptera</taxon>
        <taxon>Panheteroptera</taxon>
        <taxon>Cimicomorpha</taxon>
        <taxon>Miridae</taxon>
        <taxon>Mirini</taxon>
        <taxon>Lygus</taxon>
    </lineage>
</organism>
<dbReference type="EMBL" id="GDHC01010379">
    <property type="protein sequence ID" value="JAQ08250.1"/>
    <property type="molecule type" value="Transcribed_RNA"/>
</dbReference>
<keyword evidence="2" id="KW-0418">Kinase</keyword>
<evidence type="ECO:0000313" key="2">
    <source>
        <dbReference type="EMBL" id="JAG40315.1"/>
    </source>
</evidence>
<accession>A0A0A9ZER1</accession>
<reference evidence="4" key="4">
    <citation type="journal article" date="2016" name="Gigascience">
        <title>De novo construction of an expanded transcriptome assembly for the western tarnished plant bug, Lygus hesperus.</title>
        <authorList>
            <person name="Tassone E.E."/>
            <person name="Geib S.M."/>
            <person name="Hall B."/>
            <person name="Fabrick J.A."/>
            <person name="Brent C.S."/>
            <person name="Hull J.J."/>
        </authorList>
    </citation>
    <scope>NUCLEOTIDE SEQUENCE</scope>
</reference>
<reference evidence="3" key="3">
    <citation type="submission" date="2014-09" db="EMBL/GenBank/DDBJ databases">
        <authorList>
            <person name="Magalhaes I.L.F."/>
            <person name="Oliveira U."/>
            <person name="Santos F.R."/>
            <person name="Vidigal T.H.D.A."/>
            <person name="Brescovit A.D."/>
            <person name="Santos A.J."/>
        </authorList>
    </citation>
    <scope>NUCLEOTIDE SEQUENCE</scope>
</reference>
<reference evidence="2" key="2">
    <citation type="submission" date="2014-07" db="EMBL/GenBank/DDBJ databases">
        <authorList>
            <person name="Hull J."/>
        </authorList>
    </citation>
    <scope>NUCLEOTIDE SEQUENCE</scope>
</reference>
<proteinExistence type="predicted"/>
<name>A0A0A9ZER1_LYGHE</name>
<protein>
    <submittedName>
        <fullName evidence="2">A-kinase anchor protein SPHKAP</fullName>
    </submittedName>
</protein>
<keyword evidence="2" id="KW-0808">Transferase</keyword>
<feature type="region of interest" description="Disordered" evidence="1">
    <location>
        <begin position="39"/>
        <end position="101"/>
    </location>
</feature>
<evidence type="ECO:0000313" key="4">
    <source>
        <dbReference type="EMBL" id="JAQ08250.1"/>
    </source>
</evidence>